<accession>A0A2A4XC90</accession>
<sequence length="355" mass="38705">MTTFFGGMTMKIGTALASAAIITLAMTSVAHAHHSSSTYDVEQSVSIEGAVTRVLWVNPHVFIYIDQTTEDGVVRNWAVEGVNPAGLRRVGWSRDTLELGDIISVSGNPSKNMTSPGIYPQSITHAGIKLFDEQEFFAGVFAVEEAAVGTSSLVGVWKNPLTPAVIIPREAIMDYQPGVGLHEVTQAGLEALTQFDELTMNPAINCVEVSAPLIMHFGDNKQLFIENDVIRIISEYDGGERVIHLGIDTHDGAEYSNQGHSIGKLEGNTLEIDTTHFSKNNFGNGFGIPSSPQKHLFERLTLSDDGKSISYHFSLTDPIYLSAPMSLDTSWAYQPDGEVVVDECNIESARRFLEN</sequence>
<reference evidence="3" key="1">
    <citation type="submission" date="2017-08" db="EMBL/GenBank/DDBJ databases">
        <title>A dynamic microbial community with high functional redundancy inhabits the cold, oxic subseafloor aquifer.</title>
        <authorList>
            <person name="Tully B.J."/>
            <person name="Wheat C.G."/>
            <person name="Glazer B.T."/>
            <person name="Huber J.A."/>
        </authorList>
    </citation>
    <scope>NUCLEOTIDE SEQUENCE [LARGE SCALE GENOMIC DNA]</scope>
</reference>
<name>A0A2A4XC90_9GAMM</name>
<dbReference type="Pfam" id="PF19649">
    <property type="entry name" value="DUF6152"/>
    <property type="match status" value="1"/>
</dbReference>
<dbReference type="InterPro" id="IPR046150">
    <property type="entry name" value="DUF6152"/>
</dbReference>
<feature type="signal peptide" evidence="1">
    <location>
        <begin position="1"/>
        <end position="32"/>
    </location>
</feature>
<evidence type="ECO:0000313" key="3">
    <source>
        <dbReference type="Proteomes" id="UP000218767"/>
    </source>
</evidence>
<gene>
    <name evidence="2" type="ORF">COB20_04070</name>
</gene>
<dbReference type="AlphaFoldDB" id="A0A2A4XC90"/>
<dbReference type="EMBL" id="NVUL01000014">
    <property type="protein sequence ID" value="PCI79769.1"/>
    <property type="molecule type" value="Genomic_DNA"/>
</dbReference>
<protein>
    <submittedName>
        <fullName evidence="2">Uncharacterized protein</fullName>
    </submittedName>
</protein>
<evidence type="ECO:0000313" key="2">
    <source>
        <dbReference type="EMBL" id="PCI79769.1"/>
    </source>
</evidence>
<keyword evidence="1" id="KW-0732">Signal</keyword>
<proteinExistence type="predicted"/>
<evidence type="ECO:0000256" key="1">
    <source>
        <dbReference type="SAM" id="SignalP"/>
    </source>
</evidence>
<organism evidence="2 3">
    <name type="scientific">SAR86 cluster bacterium</name>
    <dbReference type="NCBI Taxonomy" id="2030880"/>
    <lineage>
        <taxon>Bacteria</taxon>
        <taxon>Pseudomonadati</taxon>
        <taxon>Pseudomonadota</taxon>
        <taxon>Gammaproteobacteria</taxon>
        <taxon>SAR86 cluster</taxon>
    </lineage>
</organism>
<dbReference type="Proteomes" id="UP000218767">
    <property type="component" value="Unassembled WGS sequence"/>
</dbReference>
<comment type="caution">
    <text evidence="2">The sequence shown here is derived from an EMBL/GenBank/DDBJ whole genome shotgun (WGS) entry which is preliminary data.</text>
</comment>
<feature type="chain" id="PRO_5012314260" evidence="1">
    <location>
        <begin position="33"/>
        <end position="355"/>
    </location>
</feature>